<keyword evidence="3" id="KW-0732">Signal</keyword>
<keyword evidence="9" id="KW-1185">Reference proteome</keyword>
<sequence length="660" mass="74148">MKNYIKHFSKVFTALIVISSVLTSCTKESFLDEDLQTQRGNEYYNTEQGILELSVGAYQRTLADIFSGEEQFATTNYGVDEFHVGGDQTNDPWNNYDSRFGPIVQTTRTQSQHAWDRYYVAIGLTNQLIESATNIESTDPQIKSVALGEGYFLRAYNYLKLVRQYGGVPLKLTVSTTLELEFTRATAEQVLAQVIEDFTQAYNLLDNSAPAPQKITKDAAAHFLAKAYLTRASEINDSWNSATKTADLQQVVTLADQVIANHPLASNFQEIWAYTEPDGPNEFLPELILSAQFSRTIHVAYNNFSHVAFTARYDDLGVMKRDLTGMRPYSRLAPTYYTYDVYDHVNDSRFWKTFRTKHRVNKGGDFGDDETIPKVNYTAGVDLGILYIINDPSDTRFANTKNNNDPSILYNGKSIPHVYVAHAADGIGLLADPRFPSLSKHFDSSRNSVNDNRGMRDEILARSADTYLMAAEAKVRLAAAGSGSYSDALTYINKVRNRATYKSGEDRAYYTDGAEAYPTSTFSQPFESNSYMNENSYYESNDIPVTTSTTDLTITDIANLPAEDEAIISTLGYSSEYDRMLCLVLNERTRELCGEWHRWEDLSRTLTLVDRAKAYNPGAAPNIKDYHVLRPIPQPFLDAVYANGEPLSASAKQEMQNPGY</sequence>
<dbReference type="Gene3D" id="1.25.40.390">
    <property type="match status" value="1"/>
</dbReference>
<organism evidence="8 9">
    <name type="scientific">Thalassobellus suaedae</name>
    <dbReference type="NCBI Taxonomy" id="3074124"/>
    <lineage>
        <taxon>Bacteria</taxon>
        <taxon>Pseudomonadati</taxon>
        <taxon>Bacteroidota</taxon>
        <taxon>Flavobacteriia</taxon>
        <taxon>Flavobacteriales</taxon>
        <taxon>Flavobacteriaceae</taxon>
        <taxon>Thalassobellus</taxon>
    </lineage>
</organism>
<keyword evidence="5" id="KW-0998">Cell outer membrane</keyword>
<evidence type="ECO:0000256" key="3">
    <source>
        <dbReference type="ARBA" id="ARBA00022729"/>
    </source>
</evidence>
<dbReference type="Pfam" id="PF14322">
    <property type="entry name" value="SusD-like_3"/>
    <property type="match status" value="1"/>
</dbReference>
<evidence type="ECO:0000256" key="1">
    <source>
        <dbReference type="ARBA" id="ARBA00004442"/>
    </source>
</evidence>
<dbReference type="Pfam" id="PF07980">
    <property type="entry name" value="SusD_RagB"/>
    <property type="match status" value="1"/>
</dbReference>
<protein>
    <submittedName>
        <fullName evidence="8">RagB/SusD family nutrient uptake outer membrane protein</fullName>
    </submittedName>
</protein>
<dbReference type="InterPro" id="IPR033985">
    <property type="entry name" value="SusD-like_N"/>
</dbReference>
<evidence type="ECO:0000256" key="2">
    <source>
        <dbReference type="ARBA" id="ARBA00006275"/>
    </source>
</evidence>
<gene>
    <name evidence="8" type="ORF">RHP49_00200</name>
</gene>
<dbReference type="InterPro" id="IPR011990">
    <property type="entry name" value="TPR-like_helical_dom_sf"/>
</dbReference>
<reference evidence="8 9" key="1">
    <citation type="submission" date="2023-09" db="EMBL/GenBank/DDBJ databases">
        <title>Thalassobella suaedae gen. nov., sp. nov., a marine bacterium of the family Flavobacteriaceae isolated from a halophyte Suaeda japonica.</title>
        <authorList>
            <person name="Lee S.Y."/>
            <person name="Hwang C.Y."/>
        </authorList>
    </citation>
    <scope>NUCLEOTIDE SEQUENCE [LARGE SCALE GENOMIC DNA]</scope>
    <source>
        <strain evidence="8 9">HL-DH10</strain>
    </source>
</reference>
<evidence type="ECO:0000313" key="9">
    <source>
        <dbReference type="Proteomes" id="UP001303407"/>
    </source>
</evidence>
<dbReference type="EMBL" id="CP134536">
    <property type="protein sequence ID" value="WNH12694.1"/>
    <property type="molecule type" value="Genomic_DNA"/>
</dbReference>
<keyword evidence="4" id="KW-0472">Membrane</keyword>
<dbReference type="InterPro" id="IPR012944">
    <property type="entry name" value="SusD_RagB_dom"/>
</dbReference>
<dbReference type="SUPFAM" id="SSF48452">
    <property type="entry name" value="TPR-like"/>
    <property type="match status" value="1"/>
</dbReference>
<accession>A0ABY9Y389</accession>
<evidence type="ECO:0000313" key="8">
    <source>
        <dbReference type="EMBL" id="WNH12694.1"/>
    </source>
</evidence>
<feature type="domain" description="SusD-like N-terminal" evidence="7">
    <location>
        <begin position="30"/>
        <end position="229"/>
    </location>
</feature>
<dbReference type="Proteomes" id="UP001303407">
    <property type="component" value="Chromosome"/>
</dbReference>
<dbReference type="RefSeq" id="WP_415862675.1">
    <property type="nucleotide sequence ID" value="NZ_CP134536.1"/>
</dbReference>
<evidence type="ECO:0000256" key="5">
    <source>
        <dbReference type="ARBA" id="ARBA00023237"/>
    </source>
</evidence>
<evidence type="ECO:0000256" key="4">
    <source>
        <dbReference type="ARBA" id="ARBA00023136"/>
    </source>
</evidence>
<dbReference type="PROSITE" id="PS51257">
    <property type="entry name" value="PROKAR_LIPOPROTEIN"/>
    <property type="match status" value="1"/>
</dbReference>
<name>A0ABY9Y389_9FLAO</name>
<comment type="similarity">
    <text evidence="2">Belongs to the SusD family.</text>
</comment>
<proteinExistence type="inferred from homology"/>
<evidence type="ECO:0000259" key="6">
    <source>
        <dbReference type="Pfam" id="PF07980"/>
    </source>
</evidence>
<comment type="subcellular location">
    <subcellularLocation>
        <location evidence="1">Cell outer membrane</location>
    </subcellularLocation>
</comment>
<feature type="domain" description="RagB/SusD" evidence="6">
    <location>
        <begin position="305"/>
        <end position="626"/>
    </location>
</feature>
<evidence type="ECO:0000259" key="7">
    <source>
        <dbReference type="Pfam" id="PF14322"/>
    </source>
</evidence>